<dbReference type="OrthoDB" id="2087868at2"/>
<evidence type="ECO:0000313" key="2">
    <source>
        <dbReference type="Proteomes" id="UP000182584"/>
    </source>
</evidence>
<proteinExistence type="predicted"/>
<evidence type="ECO:0000313" key="1">
    <source>
        <dbReference type="EMBL" id="SES28768.1"/>
    </source>
</evidence>
<dbReference type="InterPro" id="IPR027417">
    <property type="entry name" value="P-loop_NTPase"/>
</dbReference>
<accession>A0A1H9W4G5</accession>
<organism evidence="1 2">
    <name type="scientific">Butyrivibrio fibrisolvens</name>
    <dbReference type="NCBI Taxonomy" id="831"/>
    <lineage>
        <taxon>Bacteria</taxon>
        <taxon>Bacillati</taxon>
        <taxon>Bacillota</taxon>
        <taxon>Clostridia</taxon>
        <taxon>Lachnospirales</taxon>
        <taxon>Lachnospiraceae</taxon>
        <taxon>Butyrivibrio</taxon>
    </lineage>
</organism>
<name>A0A1H9W4G5_BUTFI</name>
<sequence>MKSCYDWDKNEIDFKLPGMKYKYALKFKGRKTIVSGKSATGKTMLCNTLKEILDYQGTAAKDYDASNVFVLNTDNKDRLREQSKKLIIIDRGELQIDDEIKDFINRDRKNRYLLFLRQPKGINLSPNYFADMEQQKGAIVLSYRYNEQGWN</sequence>
<gene>
    <name evidence="1" type="ORF">SAMN04487884_12711</name>
</gene>
<dbReference type="SUPFAM" id="SSF52540">
    <property type="entry name" value="P-loop containing nucleoside triphosphate hydrolases"/>
    <property type="match status" value="1"/>
</dbReference>
<protein>
    <submittedName>
        <fullName evidence="1">Uncharacterized protein</fullName>
    </submittedName>
</protein>
<dbReference type="RefSeq" id="WP_074758103.1">
    <property type="nucleotide sequence ID" value="NZ_FOGJ01000027.1"/>
</dbReference>
<dbReference type="EMBL" id="FOGJ01000027">
    <property type="protein sequence ID" value="SES28768.1"/>
    <property type="molecule type" value="Genomic_DNA"/>
</dbReference>
<dbReference type="Proteomes" id="UP000182584">
    <property type="component" value="Unassembled WGS sequence"/>
</dbReference>
<dbReference type="AlphaFoldDB" id="A0A1H9W4G5"/>
<reference evidence="1 2" key="1">
    <citation type="submission" date="2016-10" db="EMBL/GenBank/DDBJ databases">
        <authorList>
            <person name="de Groot N.N."/>
        </authorList>
    </citation>
    <scope>NUCLEOTIDE SEQUENCE [LARGE SCALE GENOMIC DNA]</scope>
    <source>
        <strain evidence="1 2">AR40</strain>
    </source>
</reference>